<dbReference type="VEuPathDB" id="TrichDB:TVAGG3_1009210"/>
<dbReference type="InParanoid" id="A2DQ90"/>
<protein>
    <recommendedName>
        <fullName evidence="3">LisH domain-containing protein</fullName>
    </recommendedName>
</protein>
<dbReference type="KEGG" id="tva:4775369"/>
<proteinExistence type="predicted"/>
<dbReference type="VEuPathDB" id="TrichDB:TVAG_319420"/>
<dbReference type="EMBL" id="DS113231">
    <property type="protein sequence ID" value="EAY17347.1"/>
    <property type="molecule type" value="Genomic_DNA"/>
</dbReference>
<dbReference type="AlphaFoldDB" id="A2DQ90"/>
<organism evidence="1 2">
    <name type="scientific">Trichomonas vaginalis (strain ATCC PRA-98 / G3)</name>
    <dbReference type="NCBI Taxonomy" id="412133"/>
    <lineage>
        <taxon>Eukaryota</taxon>
        <taxon>Metamonada</taxon>
        <taxon>Parabasalia</taxon>
        <taxon>Trichomonadida</taxon>
        <taxon>Trichomonadidae</taxon>
        <taxon>Trichomonas</taxon>
    </lineage>
</organism>
<dbReference type="RefSeq" id="XP_001330716.1">
    <property type="nucleotide sequence ID" value="XM_001330680.1"/>
</dbReference>
<gene>
    <name evidence="1" type="ORF">TVAG_319420</name>
</gene>
<sequence>MNTINTQAAERLEKTRFLRKIKAEMKANVIETLVSMEENNELPKDLKVKRYTPNDETADALSYIGEFCAFHNLTNTLKCLRAETNGDIMVLRTAGNEKSKLARAIEIYNQKKAAEAPAPEN</sequence>
<accession>A2DQ90</accession>
<reference evidence="1" key="1">
    <citation type="submission" date="2006-10" db="EMBL/GenBank/DDBJ databases">
        <authorList>
            <person name="Amadeo P."/>
            <person name="Zhao Q."/>
            <person name="Wortman J."/>
            <person name="Fraser-Liggett C."/>
            <person name="Carlton J."/>
        </authorList>
    </citation>
    <scope>NUCLEOTIDE SEQUENCE</scope>
    <source>
        <strain evidence="1">G3</strain>
    </source>
</reference>
<name>A2DQ90_TRIV3</name>
<keyword evidence="2" id="KW-1185">Reference proteome</keyword>
<evidence type="ECO:0008006" key="3">
    <source>
        <dbReference type="Google" id="ProtNLM"/>
    </source>
</evidence>
<evidence type="ECO:0000313" key="1">
    <source>
        <dbReference type="EMBL" id="EAY17347.1"/>
    </source>
</evidence>
<evidence type="ECO:0000313" key="2">
    <source>
        <dbReference type="Proteomes" id="UP000001542"/>
    </source>
</evidence>
<dbReference type="Proteomes" id="UP000001542">
    <property type="component" value="Unassembled WGS sequence"/>
</dbReference>
<reference evidence="1" key="2">
    <citation type="journal article" date="2007" name="Science">
        <title>Draft genome sequence of the sexually transmitted pathogen Trichomonas vaginalis.</title>
        <authorList>
            <person name="Carlton J.M."/>
            <person name="Hirt R.P."/>
            <person name="Silva J.C."/>
            <person name="Delcher A.L."/>
            <person name="Schatz M."/>
            <person name="Zhao Q."/>
            <person name="Wortman J.R."/>
            <person name="Bidwell S.L."/>
            <person name="Alsmark U.C.M."/>
            <person name="Besteiro S."/>
            <person name="Sicheritz-Ponten T."/>
            <person name="Noel C.J."/>
            <person name="Dacks J.B."/>
            <person name="Foster P.G."/>
            <person name="Simillion C."/>
            <person name="Van de Peer Y."/>
            <person name="Miranda-Saavedra D."/>
            <person name="Barton G.J."/>
            <person name="Westrop G.D."/>
            <person name="Mueller S."/>
            <person name="Dessi D."/>
            <person name="Fiori P.L."/>
            <person name="Ren Q."/>
            <person name="Paulsen I."/>
            <person name="Zhang H."/>
            <person name="Bastida-Corcuera F.D."/>
            <person name="Simoes-Barbosa A."/>
            <person name="Brown M.T."/>
            <person name="Hayes R.D."/>
            <person name="Mukherjee M."/>
            <person name="Okumura C.Y."/>
            <person name="Schneider R."/>
            <person name="Smith A.J."/>
            <person name="Vanacova S."/>
            <person name="Villalvazo M."/>
            <person name="Haas B.J."/>
            <person name="Pertea M."/>
            <person name="Feldblyum T.V."/>
            <person name="Utterback T.R."/>
            <person name="Shu C.L."/>
            <person name="Osoegawa K."/>
            <person name="de Jong P.J."/>
            <person name="Hrdy I."/>
            <person name="Horvathova L."/>
            <person name="Zubacova Z."/>
            <person name="Dolezal P."/>
            <person name="Malik S.B."/>
            <person name="Logsdon J.M. Jr."/>
            <person name="Henze K."/>
            <person name="Gupta A."/>
            <person name="Wang C.C."/>
            <person name="Dunne R.L."/>
            <person name="Upcroft J.A."/>
            <person name="Upcroft P."/>
            <person name="White O."/>
            <person name="Salzberg S.L."/>
            <person name="Tang P."/>
            <person name="Chiu C.-H."/>
            <person name="Lee Y.-S."/>
            <person name="Embley T.M."/>
            <person name="Coombs G.H."/>
            <person name="Mottram J.C."/>
            <person name="Tachezy J."/>
            <person name="Fraser-Liggett C.M."/>
            <person name="Johnson P.J."/>
        </authorList>
    </citation>
    <scope>NUCLEOTIDE SEQUENCE [LARGE SCALE GENOMIC DNA]</scope>
    <source>
        <strain evidence="1">G3</strain>
    </source>
</reference>